<gene>
    <name evidence="3" type="ORF">V6M85_03825</name>
</gene>
<reference evidence="3 4" key="1">
    <citation type="submission" date="2024-02" db="EMBL/GenBank/DDBJ databases">
        <title>STSV induces naive adaptation in Sulfolobus.</title>
        <authorList>
            <person name="Xiang X."/>
            <person name="Song M."/>
        </authorList>
    </citation>
    <scope>NUCLEOTIDE SEQUENCE [LARGE SCALE GENOMIC DNA]</scope>
    <source>
        <strain evidence="3 4">RT2</strain>
    </source>
</reference>
<dbReference type="GeneID" id="89335867"/>
<evidence type="ECO:0000313" key="4">
    <source>
        <dbReference type="Proteomes" id="UP001432202"/>
    </source>
</evidence>
<sequence>MAIEHGKGLEEVFKNISVNLSEIYNDVKEAFVYDNKRRYAVIVIDMLNDFVYGKLGGERFKSIIPNIQSILDWAREHSIPVIYSNDSHRVTDFEIHRWGEHAIRGTKGAEVIKELEPKTVDFIVPKTSYSGFYNTDLDSILRALYNGEGANTLILTGLHTDICVRHTAADAFFRGYEIIIPHDAVNSFTDAQHFLGLKYLRYAYLTKVYSTKDIIKSI</sequence>
<dbReference type="InterPro" id="IPR036380">
    <property type="entry name" value="Isochorismatase-like_sf"/>
</dbReference>
<name>A0AAX4L480_9CREN</name>
<dbReference type="PANTHER" id="PTHR43540">
    <property type="entry name" value="PEROXYUREIDOACRYLATE/UREIDOACRYLATE AMIDOHYDROLASE-RELATED"/>
    <property type="match status" value="1"/>
</dbReference>
<dbReference type="SUPFAM" id="SSF52499">
    <property type="entry name" value="Isochorismatase-like hydrolases"/>
    <property type="match status" value="1"/>
</dbReference>
<dbReference type="EMBL" id="CP146016">
    <property type="protein sequence ID" value="WWQ61221.1"/>
    <property type="molecule type" value="Genomic_DNA"/>
</dbReference>
<dbReference type="GO" id="GO:0016787">
    <property type="term" value="F:hydrolase activity"/>
    <property type="evidence" value="ECO:0007669"/>
    <property type="project" value="UniProtKB-KW"/>
</dbReference>
<dbReference type="EC" id="3.-.-.-" evidence="3"/>
<evidence type="ECO:0000259" key="2">
    <source>
        <dbReference type="Pfam" id="PF00857"/>
    </source>
</evidence>
<dbReference type="Gene3D" id="3.40.50.850">
    <property type="entry name" value="Isochorismatase-like"/>
    <property type="match status" value="1"/>
</dbReference>
<dbReference type="PANTHER" id="PTHR43540:SF6">
    <property type="entry name" value="ISOCHORISMATASE-LIKE DOMAIN-CONTAINING PROTEIN"/>
    <property type="match status" value="1"/>
</dbReference>
<dbReference type="InterPro" id="IPR000868">
    <property type="entry name" value="Isochorismatase-like_dom"/>
</dbReference>
<accession>A0AAX4L480</accession>
<proteinExistence type="predicted"/>
<evidence type="ECO:0000313" key="3">
    <source>
        <dbReference type="EMBL" id="WWQ61221.1"/>
    </source>
</evidence>
<protein>
    <submittedName>
        <fullName evidence="3">Isochorismatase family cysteine hydrolase</fullName>
        <ecNumber evidence="3">3.-.-.-</ecNumber>
    </submittedName>
</protein>
<keyword evidence="4" id="KW-1185">Reference proteome</keyword>
<dbReference type="Proteomes" id="UP001432202">
    <property type="component" value="Chromosome"/>
</dbReference>
<dbReference type="RefSeq" id="WP_338603198.1">
    <property type="nucleotide sequence ID" value="NZ_CP146016.1"/>
</dbReference>
<evidence type="ECO:0000256" key="1">
    <source>
        <dbReference type="ARBA" id="ARBA00022801"/>
    </source>
</evidence>
<organism evidence="3 4">
    <name type="scientific">Sulfolobus tengchongensis</name>
    <dbReference type="NCBI Taxonomy" id="207809"/>
    <lineage>
        <taxon>Archaea</taxon>
        <taxon>Thermoproteota</taxon>
        <taxon>Thermoprotei</taxon>
        <taxon>Sulfolobales</taxon>
        <taxon>Sulfolobaceae</taxon>
        <taxon>Sulfolobus</taxon>
    </lineage>
</organism>
<dbReference type="Pfam" id="PF00857">
    <property type="entry name" value="Isochorismatase"/>
    <property type="match status" value="1"/>
</dbReference>
<feature type="domain" description="Isochorismatase-like" evidence="2">
    <location>
        <begin position="40"/>
        <end position="210"/>
    </location>
</feature>
<dbReference type="InterPro" id="IPR050272">
    <property type="entry name" value="Isochorismatase-like_hydrls"/>
</dbReference>
<keyword evidence="1 3" id="KW-0378">Hydrolase</keyword>
<dbReference type="CDD" id="cd00431">
    <property type="entry name" value="cysteine_hydrolases"/>
    <property type="match status" value="1"/>
</dbReference>
<dbReference type="AlphaFoldDB" id="A0AAX4L480"/>